<dbReference type="AlphaFoldDB" id="Q0W4L6"/>
<dbReference type="InterPro" id="IPR005358">
    <property type="entry name" value="Puta_zinc/iron-chelating_dom"/>
</dbReference>
<dbReference type="PANTHER" id="PTHR35866:SF1">
    <property type="entry name" value="YKGJ FAMILY CYSTEINE CLUSTER PROTEIN"/>
    <property type="match status" value="1"/>
</dbReference>
<proteinExistence type="predicted"/>
<dbReference type="PANTHER" id="PTHR35866">
    <property type="entry name" value="PUTATIVE-RELATED"/>
    <property type="match status" value="1"/>
</dbReference>
<dbReference type="STRING" id="351160.RCIX1408"/>
<protein>
    <recommendedName>
        <fullName evidence="3">Fe-S-cluster oxidoreductase</fullName>
    </recommendedName>
</protein>
<gene>
    <name evidence="1" type="ORF">RCIX1408</name>
</gene>
<accession>Q0W4L6</accession>
<dbReference type="GeneID" id="5145210"/>
<evidence type="ECO:0008006" key="3">
    <source>
        <dbReference type="Google" id="ProtNLM"/>
    </source>
</evidence>
<sequence>MICSCDVASIDRLADRKQDENWRFRAFLKEECDLPDAEVDRMVHELYGQEAAKIDCTSCARCCSTAPLLDDEDVGRLAGSLGITSDEVTSRYLKMDDDWGELTFNQKPCPLLKDDLCTCYAARPHDCWSYPHLQKEGFRHRLISAVNNASVCPVVFNVLERLKDEMRPHGWNRHTSGRGRNR</sequence>
<evidence type="ECO:0000313" key="1">
    <source>
        <dbReference type="EMBL" id="CAJ36677.1"/>
    </source>
</evidence>
<dbReference type="OrthoDB" id="36424at2157"/>
<dbReference type="Pfam" id="PF03692">
    <property type="entry name" value="CxxCxxCC"/>
    <property type="match status" value="1"/>
</dbReference>
<organism evidence="1 2">
    <name type="scientific">Methanocella arvoryzae (strain DSM 22066 / NBRC 105507 / MRE50)</name>
    <dbReference type="NCBI Taxonomy" id="351160"/>
    <lineage>
        <taxon>Archaea</taxon>
        <taxon>Methanobacteriati</taxon>
        <taxon>Methanobacteriota</taxon>
        <taxon>Stenosarchaea group</taxon>
        <taxon>Methanomicrobia</taxon>
        <taxon>Methanocellales</taxon>
        <taxon>Methanocellaceae</taxon>
        <taxon>Methanocella</taxon>
    </lineage>
</organism>
<reference evidence="1 2" key="1">
    <citation type="journal article" date="2006" name="Science">
        <title>Genome of rice cluster I archaea -- the key methane producers in the rice rhizosphere.</title>
        <authorList>
            <person name="Erkel C."/>
            <person name="Kube M."/>
            <person name="Reinhardt R."/>
            <person name="Liesack W."/>
        </authorList>
    </citation>
    <scope>NUCLEOTIDE SEQUENCE [LARGE SCALE GENOMIC DNA]</scope>
    <source>
        <strain evidence="2">DSM 22066 / NBRC 105507 / MRE50</strain>
    </source>
</reference>
<dbReference type="eggNOG" id="arCOG02579">
    <property type="taxonomic scope" value="Archaea"/>
</dbReference>
<dbReference type="EMBL" id="AM114193">
    <property type="protein sequence ID" value="CAJ36677.1"/>
    <property type="molecule type" value="Genomic_DNA"/>
</dbReference>
<keyword evidence="2" id="KW-1185">Reference proteome</keyword>
<evidence type="ECO:0000313" key="2">
    <source>
        <dbReference type="Proteomes" id="UP000000663"/>
    </source>
</evidence>
<name>Q0W4L6_METAR</name>
<dbReference type="Proteomes" id="UP000000663">
    <property type="component" value="Chromosome"/>
</dbReference>
<dbReference type="RefSeq" id="WP_012035874.1">
    <property type="nucleotide sequence ID" value="NC_009464.1"/>
</dbReference>
<dbReference type="KEGG" id="rci:RCIX1408"/>